<evidence type="ECO:0000313" key="10">
    <source>
        <dbReference type="Proteomes" id="UP000284842"/>
    </source>
</evidence>
<proteinExistence type="inferred from homology"/>
<evidence type="ECO:0000256" key="5">
    <source>
        <dbReference type="ARBA" id="ARBA00023242"/>
    </source>
</evidence>
<dbReference type="FunCoup" id="A0A409YBR8">
    <property type="interactions" value="157"/>
</dbReference>
<reference evidence="9 10" key="1">
    <citation type="journal article" date="2018" name="Evol. Lett.">
        <title>Horizontal gene cluster transfer increased hallucinogenic mushroom diversity.</title>
        <authorList>
            <person name="Reynolds H.T."/>
            <person name="Vijayakumar V."/>
            <person name="Gluck-Thaler E."/>
            <person name="Korotkin H.B."/>
            <person name="Matheny P.B."/>
            <person name="Slot J.C."/>
        </authorList>
    </citation>
    <scope>NUCLEOTIDE SEQUENCE [LARGE SCALE GENOMIC DNA]</scope>
    <source>
        <strain evidence="9 10">2629</strain>
    </source>
</reference>
<dbReference type="InterPro" id="IPR016722">
    <property type="entry name" value="DNA_pol_alpha_bsu"/>
</dbReference>
<dbReference type="InParanoid" id="A0A409YBR8"/>
<keyword evidence="10" id="KW-1185">Reference proteome</keyword>
<comment type="similarity">
    <text evidence="2 6">Belongs to the DNA polymerase alpha subunit B family.</text>
</comment>
<gene>
    <name evidence="9" type="ORF">CVT24_004509</name>
</gene>
<organism evidence="9 10">
    <name type="scientific">Panaeolus cyanescens</name>
    <dbReference type="NCBI Taxonomy" id="181874"/>
    <lineage>
        <taxon>Eukaryota</taxon>
        <taxon>Fungi</taxon>
        <taxon>Dikarya</taxon>
        <taxon>Basidiomycota</taxon>
        <taxon>Agaricomycotina</taxon>
        <taxon>Agaricomycetes</taxon>
        <taxon>Agaricomycetidae</taxon>
        <taxon>Agaricales</taxon>
        <taxon>Agaricineae</taxon>
        <taxon>Galeropsidaceae</taxon>
        <taxon>Panaeolus</taxon>
    </lineage>
</organism>
<dbReference type="GO" id="GO:0003677">
    <property type="term" value="F:DNA binding"/>
    <property type="evidence" value="ECO:0007669"/>
    <property type="project" value="InterPro"/>
</dbReference>
<comment type="caution">
    <text evidence="9">The sequence shown here is derived from an EMBL/GenBank/DDBJ whole genome shotgun (WGS) entry which is preliminary data.</text>
</comment>
<evidence type="ECO:0000256" key="3">
    <source>
        <dbReference type="ARBA" id="ARBA00018596"/>
    </source>
</evidence>
<dbReference type="InterPro" id="IPR007185">
    <property type="entry name" value="DNA_pol_a/d/e_bsu"/>
</dbReference>
<name>A0A409YBR8_9AGAR</name>
<feature type="domain" description="DNA polymerase alpha subunit B OB" evidence="8">
    <location>
        <begin position="172"/>
        <end position="290"/>
    </location>
</feature>
<keyword evidence="5 6" id="KW-0539">Nucleus</keyword>
<evidence type="ECO:0000259" key="7">
    <source>
        <dbReference type="Pfam" id="PF04042"/>
    </source>
</evidence>
<dbReference type="GO" id="GO:0005658">
    <property type="term" value="C:alpha DNA polymerase:primase complex"/>
    <property type="evidence" value="ECO:0007669"/>
    <property type="project" value="TreeGrafter"/>
</dbReference>
<dbReference type="PIRSF" id="PIRSF018300">
    <property type="entry name" value="DNA_pol_alph_2"/>
    <property type="match status" value="1"/>
</dbReference>
<dbReference type="EMBL" id="NHTK01001311">
    <property type="protein sequence ID" value="PPR00448.1"/>
    <property type="molecule type" value="Genomic_DNA"/>
</dbReference>
<dbReference type="Pfam" id="PF04042">
    <property type="entry name" value="DNA_pol_E_B"/>
    <property type="match status" value="1"/>
</dbReference>
<evidence type="ECO:0000256" key="1">
    <source>
        <dbReference type="ARBA" id="ARBA00004123"/>
    </source>
</evidence>
<evidence type="ECO:0000256" key="6">
    <source>
        <dbReference type="PIRNR" id="PIRNR018300"/>
    </source>
</evidence>
<dbReference type="Gene3D" id="3.60.21.60">
    <property type="match status" value="2"/>
</dbReference>
<dbReference type="OrthoDB" id="336885at2759"/>
<dbReference type="PANTHER" id="PTHR23061:SF12">
    <property type="entry name" value="DNA POLYMERASE ALPHA SUBUNIT B"/>
    <property type="match status" value="1"/>
</dbReference>
<dbReference type="GO" id="GO:0006270">
    <property type="term" value="P:DNA replication initiation"/>
    <property type="evidence" value="ECO:0007669"/>
    <property type="project" value="TreeGrafter"/>
</dbReference>
<dbReference type="AlphaFoldDB" id="A0A409YBR8"/>
<sequence length="610" mass="66892">MDSALHKDIKNVFTDSGLILDDKLLAECVSICQMYGLDADSLRFKVEAVNYRATTTASEISRITMETLDVVKRQIQASLNKDSTKKAQVNSKAFVTAQVNRTRLPPHFLKGLGPSMGPTAVQVKQEHMGDLGPTVTSTIATSNVVFSGPPMNSEAKRKRAYRYMYEKISERSEALDDIIQDFADLVRAHYDIKNEFGDPSSVTDEEVYVVGRITHDIDTTSGAKLAESSIFIESSRYISSGSRVALRFDPAVRLRGFVRGVGGTGIYPGCVVALKGKNGSGEYFFATEVLSIPPLKPSPQAQGVMNPKMDPLSGKTAASMMVVCGPFTVDADLGFRPWRALLQQIKASKPDVLLLIGPFVDSTHPKIKTGDADVTPANLFKVHFQDTLKAFLTVSPASLVLVVPSVKDMMSSHNVYPQPEFDPNLFAYHPRIHLLPNPCRFTINEISFAVTSVDTLFHLRKEEYFKRGVEFESLPAEANDLPADGMANLCRHMLLQRSFYPIFPTPPDLAHEVNLDMSHSQDLSMVNDELELDYAPDILITPSRLKQFSKVVHTTTAINPSFLSKGSYATISLAPLATGKPVDRIKVDIAKLENPTATTSAATTAPPTTS</sequence>
<protein>
    <recommendedName>
        <fullName evidence="3 6">DNA polymerase alpha subunit B</fullName>
    </recommendedName>
</protein>
<comment type="function">
    <text evidence="6">Accessory subunit of the DNA polymerase alpha complex (also known as the alpha DNA polymerase-primase complex) which plays an essential role in the initiation of DNA synthesis.</text>
</comment>
<keyword evidence="4 6" id="KW-0235">DNA replication</keyword>
<dbReference type="Proteomes" id="UP000284842">
    <property type="component" value="Unassembled WGS sequence"/>
</dbReference>
<comment type="subcellular location">
    <subcellularLocation>
        <location evidence="1 6">Nucleus</location>
    </subcellularLocation>
</comment>
<dbReference type="PANTHER" id="PTHR23061">
    <property type="entry name" value="DNA POLYMERASE 2 ALPHA 70 KDA SUBUNIT"/>
    <property type="match status" value="1"/>
</dbReference>
<evidence type="ECO:0000259" key="8">
    <source>
        <dbReference type="Pfam" id="PF22062"/>
    </source>
</evidence>
<evidence type="ECO:0000256" key="2">
    <source>
        <dbReference type="ARBA" id="ARBA00007299"/>
    </source>
</evidence>
<evidence type="ECO:0000313" key="9">
    <source>
        <dbReference type="EMBL" id="PPR00448.1"/>
    </source>
</evidence>
<accession>A0A409YBR8</accession>
<evidence type="ECO:0000256" key="4">
    <source>
        <dbReference type="ARBA" id="ARBA00022705"/>
    </source>
</evidence>
<dbReference type="STRING" id="181874.A0A409YBR8"/>
<feature type="domain" description="DNA polymerase alpha/delta/epsilon subunit B" evidence="7">
    <location>
        <begin position="321"/>
        <end position="550"/>
    </location>
</feature>
<dbReference type="InterPro" id="IPR054300">
    <property type="entry name" value="OB_DPOA2"/>
</dbReference>
<dbReference type="Pfam" id="PF22062">
    <property type="entry name" value="OB_DPOA2"/>
    <property type="match status" value="1"/>
</dbReference>